<dbReference type="Gene3D" id="2.170.130.10">
    <property type="entry name" value="TonB-dependent receptor, plug domain"/>
    <property type="match status" value="1"/>
</dbReference>
<dbReference type="STRING" id="1220578.FPE01S_01_03720"/>
<dbReference type="AlphaFoldDB" id="A0A0E9MW80"/>
<evidence type="ECO:0000313" key="8">
    <source>
        <dbReference type="Proteomes" id="UP000033121"/>
    </source>
</evidence>
<feature type="domain" description="TonB-dependent receptor plug" evidence="5">
    <location>
        <begin position="139"/>
        <end position="219"/>
    </location>
</feature>
<keyword evidence="2" id="KW-0472">Membrane</keyword>
<evidence type="ECO:0000259" key="5">
    <source>
        <dbReference type="Pfam" id="PF07715"/>
    </source>
</evidence>
<proteinExistence type="predicted"/>
<organism evidence="7 8">
    <name type="scientific">Flavihumibacter petaseus NBRC 106054</name>
    <dbReference type="NCBI Taxonomy" id="1220578"/>
    <lineage>
        <taxon>Bacteria</taxon>
        <taxon>Pseudomonadati</taxon>
        <taxon>Bacteroidota</taxon>
        <taxon>Chitinophagia</taxon>
        <taxon>Chitinophagales</taxon>
        <taxon>Chitinophagaceae</taxon>
        <taxon>Flavihumibacter</taxon>
    </lineage>
</organism>
<comment type="subcellular location">
    <subcellularLocation>
        <location evidence="1">Cell outer membrane</location>
    </subcellularLocation>
</comment>
<dbReference type="Pfam" id="PF14905">
    <property type="entry name" value="OMP_b-brl_3"/>
    <property type="match status" value="1"/>
</dbReference>
<dbReference type="InterPro" id="IPR041700">
    <property type="entry name" value="OMP_b-brl_3"/>
</dbReference>
<keyword evidence="3" id="KW-0998">Cell outer membrane</keyword>
<accession>A0A0E9MW80</accession>
<dbReference type="SUPFAM" id="SSF56935">
    <property type="entry name" value="Porins"/>
    <property type="match status" value="1"/>
</dbReference>
<sequence length="806" mass="90393">MTRPYQLFCTIFTTLILTLSARAQEPVTVRVQNPVQEPLPFSTVELLRPDSSVLAAHVADSSGRALLSIPATGQFLLRASRQNYESTVVKLDRTSIGKGIRLQLKPNGTTLDNVTVTGNRPMIKNVNGKTIVSIDGSINQSGSNMLEVLERTPGVQVDRDGNISLRGRPQVLVLIDGKQTYVSGADLANLLEGMSSSTVESIELMDHPPASMDAAGNAGVINIRTKKLKQKGTNANLSLSYTQGRYPKTNDNIGFNHRTGKINFFANYSINYYEGYVDLYAFRTYFPTASKPASYLEQPTWIAVKGTNQNLRAGMDYNISENTSIGFAASGTLMNRNRPGSGPAIWMDENRHIDSSIYTSSQIETGMKNGNLNLNFSHRFNKRKTLTADADWLYYDISNDQAFSNTKEGPDGYVEKFRGTLPSTIRIFAVKADYVHQVNADLQWAAGIKTSGTSTDNLAVFQYWDDPNWVDDLNRSNHFLYDENIYAVYGTGNYATGKWKTEAGLRMEHTAYDGNQLGNASGKDSVFTRNYTSLFPNLSVTYQVDSANSFTLNAGRRIDRPAFQKLNPFTIILNKYTYQTGNPYILPQYTWNIEASHQYKELLTTTLGYHYIDNYFTQLFYSDAEGMIIYTEGNIGKMQDLSLSVMLTTTPVKGWNLVVDATMNHKRFEGFVWKEMEAKITQLNLSINNQFRFNKNWTAELSGYYITKNQNDITEVLDPTGQLSLGVGRQIMKGKGSLKLAFRDIFYTQRMAGNTSFEHAHEYFELKRDTRVAVLSFSYRFAKGQKITSRKSGNSAGEEAERVNTN</sequence>
<dbReference type="Gene3D" id="2.40.170.20">
    <property type="entry name" value="TonB-dependent receptor, beta-barrel domain"/>
    <property type="match status" value="1"/>
</dbReference>
<dbReference type="OrthoDB" id="905812at2"/>
<dbReference type="InterPro" id="IPR036942">
    <property type="entry name" value="Beta-barrel_TonB_sf"/>
</dbReference>
<gene>
    <name evidence="7" type="ORF">FPE01S_01_03720</name>
</gene>
<name>A0A0E9MW80_9BACT</name>
<keyword evidence="7" id="KW-0675">Receptor</keyword>
<dbReference type="Pfam" id="PF07715">
    <property type="entry name" value="Plug"/>
    <property type="match status" value="1"/>
</dbReference>
<comment type="caution">
    <text evidence="7">The sequence shown here is derived from an EMBL/GenBank/DDBJ whole genome shotgun (WGS) entry which is preliminary data.</text>
</comment>
<evidence type="ECO:0000256" key="3">
    <source>
        <dbReference type="ARBA" id="ARBA00023237"/>
    </source>
</evidence>
<keyword evidence="8" id="KW-1185">Reference proteome</keyword>
<dbReference type="EMBL" id="BBWV01000001">
    <property type="protein sequence ID" value="GAO41360.1"/>
    <property type="molecule type" value="Genomic_DNA"/>
</dbReference>
<evidence type="ECO:0000256" key="1">
    <source>
        <dbReference type="ARBA" id="ARBA00004442"/>
    </source>
</evidence>
<dbReference type="InterPro" id="IPR012910">
    <property type="entry name" value="Plug_dom"/>
</dbReference>
<dbReference type="InterPro" id="IPR037066">
    <property type="entry name" value="Plug_dom_sf"/>
</dbReference>
<dbReference type="Proteomes" id="UP000033121">
    <property type="component" value="Unassembled WGS sequence"/>
</dbReference>
<dbReference type="PANTHER" id="PTHR40980">
    <property type="entry name" value="PLUG DOMAIN-CONTAINING PROTEIN"/>
    <property type="match status" value="1"/>
</dbReference>
<dbReference type="GO" id="GO:0009279">
    <property type="term" value="C:cell outer membrane"/>
    <property type="evidence" value="ECO:0007669"/>
    <property type="project" value="UniProtKB-SubCell"/>
</dbReference>
<dbReference type="PANTHER" id="PTHR40980:SF4">
    <property type="entry name" value="TONB-DEPENDENT RECEPTOR-LIKE BETA-BARREL DOMAIN-CONTAINING PROTEIN"/>
    <property type="match status" value="1"/>
</dbReference>
<evidence type="ECO:0000259" key="6">
    <source>
        <dbReference type="Pfam" id="PF14905"/>
    </source>
</evidence>
<evidence type="ECO:0000313" key="7">
    <source>
        <dbReference type="EMBL" id="GAO41360.1"/>
    </source>
</evidence>
<reference evidence="7 8" key="1">
    <citation type="submission" date="2015-04" db="EMBL/GenBank/DDBJ databases">
        <title>Whole genome shotgun sequence of Flavihumibacter petaseus NBRC 106054.</title>
        <authorList>
            <person name="Miyazawa S."/>
            <person name="Hosoyama A."/>
            <person name="Hashimoto M."/>
            <person name="Noguchi M."/>
            <person name="Tsuchikane K."/>
            <person name="Ohji S."/>
            <person name="Yamazoe A."/>
            <person name="Ichikawa N."/>
            <person name="Kimura A."/>
            <person name="Fujita N."/>
        </authorList>
    </citation>
    <scope>NUCLEOTIDE SEQUENCE [LARGE SCALE GENOMIC DNA]</scope>
    <source>
        <strain evidence="7 8">NBRC 106054</strain>
    </source>
</reference>
<evidence type="ECO:0000256" key="2">
    <source>
        <dbReference type="ARBA" id="ARBA00023136"/>
    </source>
</evidence>
<evidence type="ECO:0000256" key="4">
    <source>
        <dbReference type="SAM" id="SignalP"/>
    </source>
</evidence>
<feature type="chain" id="PRO_5002429540" evidence="4">
    <location>
        <begin position="24"/>
        <end position="806"/>
    </location>
</feature>
<feature type="signal peptide" evidence="4">
    <location>
        <begin position="1"/>
        <end position="23"/>
    </location>
</feature>
<protein>
    <submittedName>
        <fullName evidence="7">Putative TonB-dependent receptor</fullName>
    </submittedName>
</protein>
<keyword evidence="4" id="KW-0732">Signal</keyword>
<feature type="domain" description="Outer membrane protein beta-barrel" evidence="6">
    <location>
        <begin position="378"/>
        <end position="779"/>
    </location>
</feature>
<dbReference type="RefSeq" id="WP_046367239.1">
    <property type="nucleotide sequence ID" value="NZ_BBWV01000001.1"/>
</dbReference>